<dbReference type="Pfam" id="PF03713">
    <property type="entry name" value="DUF305"/>
    <property type="match status" value="1"/>
</dbReference>
<keyword evidence="1" id="KW-0732">Signal</keyword>
<accession>A0A2S2BZF8</accession>
<feature type="domain" description="DUF305" evidence="2">
    <location>
        <begin position="59"/>
        <end position="205"/>
    </location>
</feature>
<dbReference type="InterPro" id="IPR005183">
    <property type="entry name" value="DUF305_CopM-like"/>
</dbReference>
<dbReference type="EMBL" id="CP021354">
    <property type="protein sequence ID" value="AWK74035.1"/>
    <property type="molecule type" value="Genomic_DNA"/>
</dbReference>
<feature type="signal peptide" evidence="1">
    <location>
        <begin position="1"/>
        <end position="20"/>
    </location>
</feature>
<evidence type="ECO:0000256" key="1">
    <source>
        <dbReference type="SAM" id="SignalP"/>
    </source>
</evidence>
<keyword evidence="4" id="KW-1185">Reference proteome</keyword>
<organism evidence="3 4">
    <name type="scientific">Rhodococcus oxybenzonivorans</name>
    <dbReference type="NCBI Taxonomy" id="1990687"/>
    <lineage>
        <taxon>Bacteria</taxon>
        <taxon>Bacillati</taxon>
        <taxon>Actinomycetota</taxon>
        <taxon>Actinomycetes</taxon>
        <taxon>Mycobacteriales</taxon>
        <taxon>Nocardiaceae</taxon>
        <taxon>Rhodococcus</taxon>
    </lineage>
</organism>
<dbReference type="KEGG" id="roz:CBI38_23245"/>
<evidence type="ECO:0000313" key="3">
    <source>
        <dbReference type="EMBL" id="AWK74035.1"/>
    </source>
</evidence>
<dbReference type="Proteomes" id="UP000245711">
    <property type="component" value="Chromosome"/>
</dbReference>
<gene>
    <name evidence="3" type="ORF">CBI38_23245</name>
</gene>
<dbReference type="AlphaFoldDB" id="A0A2S2BZF8"/>
<sequence length="206" mass="21359">MRTTHAAFIAAAAGAALVLAGCGTDSSDPSSSGASSTSHSLSISAEAGSGAEAQFNDADVTFLRGMYPHHAQAVQMAEMVDDRTDNAELLALAQRIAAAQAPEMDQITGLLAQSGNPAPTSTGHEGMDHGSGDGMMSEDDMSTLMGMSGPEFDRMWLTMMIEHHEGAVEMADTELAEGENPDAKQLATGIVSAQQREIAEMQAMLG</sequence>
<dbReference type="InterPro" id="IPR012347">
    <property type="entry name" value="Ferritin-like"/>
</dbReference>
<protein>
    <submittedName>
        <fullName evidence="3">DUF305 domain-containing protein</fullName>
    </submittedName>
</protein>
<dbReference type="PANTHER" id="PTHR36933:SF1">
    <property type="entry name" value="SLL0788 PROTEIN"/>
    <property type="match status" value="1"/>
</dbReference>
<dbReference type="RefSeq" id="WP_109332621.1">
    <property type="nucleotide sequence ID" value="NZ_CP021354.1"/>
</dbReference>
<evidence type="ECO:0000313" key="4">
    <source>
        <dbReference type="Proteomes" id="UP000245711"/>
    </source>
</evidence>
<dbReference type="Gene3D" id="1.20.1260.10">
    <property type="match status" value="1"/>
</dbReference>
<dbReference type="OrthoDB" id="26872at2"/>
<evidence type="ECO:0000259" key="2">
    <source>
        <dbReference type="Pfam" id="PF03713"/>
    </source>
</evidence>
<reference evidence="3 4" key="1">
    <citation type="submission" date="2017-05" db="EMBL/GenBank/DDBJ databases">
        <title>Isolation of Rhodococcus sp. S2-17 biodegrading of BP-3.</title>
        <authorList>
            <person name="Lee Y."/>
            <person name="Kim K.H."/>
            <person name="Chun B.H."/>
            <person name="Jung H.S."/>
            <person name="Jeon C.O."/>
        </authorList>
    </citation>
    <scope>NUCLEOTIDE SEQUENCE [LARGE SCALE GENOMIC DNA]</scope>
    <source>
        <strain evidence="3 4">S2-17</strain>
    </source>
</reference>
<name>A0A2S2BZF8_9NOCA</name>
<feature type="chain" id="PRO_5038654997" evidence="1">
    <location>
        <begin position="21"/>
        <end position="206"/>
    </location>
</feature>
<proteinExistence type="predicted"/>
<dbReference type="PROSITE" id="PS51257">
    <property type="entry name" value="PROKAR_LIPOPROTEIN"/>
    <property type="match status" value="1"/>
</dbReference>
<dbReference type="PANTHER" id="PTHR36933">
    <property type="entry name" value="SLL0788 PROTEIN"/>
    <property type="match status" value="1"/>
</dbReference>